<dbReference type="Proteomes" id="UP001530400">
    <property type="component" value="Unassembled WGS sequence"/>
</dbReference>
<proteinExistence type="predicted"/>
<accession>A0ABD3NPQ6</accession>
<evidence type="ECO:0000313" key="1">
    <source>
        <dbReference type="EMBL" id="KAL3778135.1"/>
    </source>
</evidence>
<sequence>MNLIILLLRCSSIVKHQSDAFSYHHHPSITRSIAPLQVKQYGPPSEEINFNDDTADIKSQFSSLMYEVMSAKEENIPSLLTTNIETIIQAMSERDLIEEILQDEASSSRSTYHLEEVSDAVNTIITFVESFVEQTSQMENVYKKLLGKIFKLITPAKNNQMESETVPDLTMELAQSELDKVLAEEKEAFTPGFLRHLEGECERIGSSKSVTPESMRLLQILRVIQTRVLEELGKGIGEGAIMLGQLLGYDSKAERLAVLEAGLTVRGVEFAVELSALTSEALDGFKSVKNVDPGLVKSVEEIDERIGLFMEKNQFQ</sequence>
<organism evidence="1 2">
    <name type="scientific">Cyclotella atomus</name>
    <dbReference type="NCBI Taxonomy" id="382360"/>
    <lineage>
        <taxon>Eukaryota</taxon>
        <taxon>Sar</taxon>
        <taxon>Stramenopiles</taxon>
        <taxon>Ochrophyta</taxon>
        <taxon>Bacillariophyta</taxon>
        <taxon>Coscinodiscophyceae</taxon>
        <taxon>Thalassiosirophycidae</taxon>
        <taxon>Stephanodiscales</taxon>
        <taxon>Stephanodiscaceae</taxon>
        <taxon>Cyclotella</taxon>
    </lineage>
</organism>
<comment type="caution">
    <text evidence="1">The sequence shown here is derived from an EMBL/GenBank/DDBJ whole genome shotgun (WGS) entry which is preliminary data.</text>
</comment>
<evidence type="ECO:0000313" key="2">
    <source>
        <dbReference type="Proteomes" id="UP001530400"/>
    </source>
</evidence>
<dbReference type="AlphaFoldDB" id="A0ABD3NPQ6"/>
<gene>
    <name evidence="1" type="ORF">ACHAWO_008087</name>
</gene>
<name>A0ABD3NPQ6_9STRA</name>
<protein>
    <submittedName>
        <fullName evidence="1">Uncharacterized protein</fullName>
    </submittedName>
</protein>
<keyword evidence="2" id="KW-1185">Reference proteome</keyword>
<reference evidence="1 2" key="1">
    <citation type="submission" date="2024-10" db="EMBL/GenBank/DDBJ databases">
        <title>Updated reference genomes for cyclostephanoid diatoms.</title>
        <authorList>
            <person name="Roberts W.R."/>
            <person name="Alverson A.J."/>
        </authorList>
    </citation>
    <scope>NUCLEOTIDE SEQUENCE [LARGE SCALE GENOMIC DNA]</scope>
    <source>
        <strain evidence="1 2">AJA010-31</strain>
    </source>
</reference>
<dbReference type="EMBL" id="JALLPJ020001003">
    <property type="protein sequence ID" value="KAL3778135.1"/>
    <property type="molecule type" value="Genomic_DNA"/>
</dbReference>